<evidence type="ECO:0000313" key="2">
    <source>
        <dbReference type="EMBL" id="CDR87125.1"/>
    </source>
</evidence>
<evidence type="ECO:0000256" key="1">
    <source>
        <dbReference type="ARBA" id="ARBA00034736"/>
    </source>
</evidence>
<dbReference type="AlphaFoldDB" id="A0A140KLZ4"/>
<gene>
    <name evidence="2" type="ORF">SPSC_00251</name>
</gene>
<comment type="similarity">
    <text evidence="1">Belongs to the TTI2 family.</text>
</comment>
<dbReference type="GO" id="GO:0005829">
    <property type="term" value="C:cytosol"/>
    <property type="evidence" value="ECO:0007669"/>
    <property type="project" value="TreeGrafter"/>
</dbReference>
<dbReference type="Pfam" id="PF10521">
    <property type="entry name" value="Tti2"/>
    <property type="match status" value="1"/>
</dbReference>
<proteinExistence type="inferred from homology"/>
<dbReference type="PANTHER" id="PTHR32226">
    <property type="entry name" value="TELO2-INTERACTING PROTEIN 2"/>
    <property type="match status" value="1"/>
</dbReference>
<protein>
    <submittedName>
        <fullName evidence="2">Uncharacterized protein</fullName>
    </submittedName>
</protein>
<dbReference type="GO" id="GO:0005634">
    <property type="term" value="C:nucleus"/>
    <property type="evidence" value="ECO:0007669"/>
    <property type="project" value="TreeGrafter"/>
</dbReference>
<dbReference type="OrthoDB" id="6417021at2759"/>
<dbReference type="PANTHER" id="PTHR32226:SF2">
    <property type="entry name" value="TELO2-INTERACTING PROTEIN 2"/>
    <property type="match status" value="1"/>
</dbReference>
<sequence>MLNLPKPSALTESTSVGIIPRAILAPQLPPPSTPSCCYQFGLTMLPQEAEASLDTNLSSILSRLVTLSQLLAIPTQFASGDGQAWTHSEQHYPVLLQWKEQQVPALLAQVEQLLGELAGSNVSNLPQTSSKSVELVLGHVVCAVSRYLPAYSVAFNSEPSPSHRVSLQDGWTSNLSETKARSVLATLRKASPSDSLPASSTIAKALLTDYIKPIFRETASSSSASTSSVNSETGRRNPPAAGSLFISYLDANLGQHRFSSADQDSDAANLAPQRFSLHLSHKTLRTNASQDSGGDVQSLVERNEALGCVNVLSWCLDALRLESESDWSEVWPLVVPPLLTLLEHPQPRFRLRGSVVVHQLLLKPSQSFEAGDAEQIAPGRRQKVLGNMLVRTGIGSLLERTLHVNLTYIHDQHAPALLEHSISALRQLILLTTHPIAYRETQAPLDMSSTGLDAEYDCGKHRMEALFRLLSEGVLSTWSYLPLPPSGTRLGREVVNVTCSAYMILVNDLAPPLSPHRTTLGGAARFLNVTLDWIFRSWLSNVAFDHTDQVDSTINVLTLADRLLFPSEPSQVRDSGAPWASRRSIGLMLSSVAKCWIQAVESHLRSSRQVGLRWDELERWLSRLLVKVSQADHSVEARWSELVKLDQRLEVLLPSH</sequence>
<organism evidence="2">
    <name type="scientific">Sporisorium scitamineum</name>
    <dbReference type="NCBI Taxonomy" id="49012"/>
    <lineage>
        <taxon>Eukaryota</taxon>
        <taxon>Fungi</taxon>
        <taxon>Dikarya</taxon>
        <taxon>Basidiomycota</taxon>
        <taxon>Ustilaginomycotina</taxon>
        <taxon>Ustilaginomycetes</taxon>
        <taxon>Ustilaginales</taxon>
        <taxon>Ustilaginaceae</taxon>
        <taxon>Sporisorium</taxon>
    </lineage>
</organism>
<dbReference type="InterPro" id="IPR018870">
    <property type="entry name" value="Tti2"/>
</dbReference>
<dbReference type="GO" id="GO:0110078">
    <property type="term" value="C:TTT Hsp90 cochaperone complex"/>
    <property type="evidence" value="ECO:0007669"/>
    <property type="project" value="InterPro"/>
</dbReference>
<accession>A0A140KLZ4</accession>
<reference evidence="2" key="1">
    <citation type="submission" date="2014-06" db="EMBL/GenBank/DDBJ databases">
        <authorList>
            <person name="Ju J."/>
            <person name="Zhang J."/>
        </authorList>
    </citation>
    <scope>NUCLEOTIDE SEQUENCE</scope>
    <source>
        <strain evidence="2">SscI8</strain>
    </source>
</reference>
<name>A0A140KLZ4_9BASI</name>
<dbReference type="EMBL" id="LK056652">
    <property type="protein sequence ID" value="CDR87125.1"/>
    <property type="molecule type" value="Genomic_DNA"/>
</dbReference>